<accession>A0A1B2DE51</accession>
<evidence type="ECO:0000259" key="9">
    <source>
        <dbReference type="PROSITE" id="PS01124"/>
    </source>
</evidence>
<dbReference type="SMART" id="SM00448">
    <property type="entry name" value="REC"/>
    <property type="match status" value="1"/>
</dbReference>
<evidence type="ECO:0000256" key="7">
    <source>
        <dbReference type="ARBA" id="ARBA00023163"/>
    </source>
</evidence>
<dbReference type="PANTHER" id="PTHR42713">
    <property type="entry name" value="HISTIDINE KINASE-RELATED"/>
    <property type="match status" value="1"/>
</dbReference>
<dbReference type="Pfam" id="PF12833">
    <property type="entry name" value="HTH_18"/>
    <property type="match status" value="1"/>
</dbReference>
<protein>
    <submittedName>
        <fullName evidence="11">DNA-binding response regulator</fullName>
    </submittedName>
</protein>
<keyword evidence="5" id="KW-0805">Transcription regulation</keyword>
<dbReference type="CDD" id="cd17536">
    <property type="entry name" value="REC_YesN-like"/>
    <property type="match status" value="1"/>
</dbReference>
<keyword evidence="2" id="KW-0963">Cytoplasm</keyword>
<keyword evidence="7" id="KW-0804">Transcription</keyword>
<dbReference type="Pfam" id="PF00072">
    <property type="entry name" value="Response_reg"/>
    <property type="match status" value="1"/>
</dbReference>
<feature type="domain" description="Response regulatory" evidence="10">
    <location>
        <begin position="3"/>
        <end position="120"/>
    </location>
</feature>
<dbReference type="GO" id="GO:0043565">
    <property type="term" value="F:sequence-specific DNA binding"/>
    <property type="evidence" value="ECO:0007669"/>
    <property type="project" value="InterPro"/>
</dbReference>
<evidence type="ECO:0000259" key="10">
    <source>
        <dbReference type="PROSITE" id="PS50110"/>
    </source>
</evidence>
<dbReference type="SMART" id="SM00342">
    <property type="entry name" value="HTH_ARAC"/>
    <property type="match status" value="1"/>
</dbReference>
<evidence type="ECO:0000256" key="6">
    <source>
        <dbReference type="ARBA" id="ARBA00023125"/>
    </source>
</evidence>
<organism evidence="11">
    <name type="scientific">Paenibacillus sp. BIHB 4019</name>
    <dbReference type="NCBI Taxonomy" id="1870819"/>
    <lineage>
        <taxon>Bacteria</taxon>
        <taxon>Bacillati</taxon>
        <taxon>Bacillota</taxon>
        <taxon>Bacilli</taxon>
        <taxon>Bacillales</taxon>
        <taxon>Paenibacillaceae</taxon>
        <taxon>Paenibacillus</taxon>
    </lineage>
</organism>
<feature type="modified residue" description="4-aspartylphosphate" evidence="8">
    <location>
        <position position="55"/>
    </location>
</feature>
<sequence length="515" mass="59455">MYKVLLVDDEWLILDGISSVIDWARLGTQLTGTAQNGLEALTKLRGNPPDIVITDIRMPGMDGLQLVAAVASQYPEISFIMLTGFSEFDYAKTAMQYGVKHYLLKPCSEESLVEAITEIVQEKRERDSQESFVQSIKYDLERVMPHAKEHFLKEFVTNKTYGVREWQYFGDLFGLHFQTQSVRLLLVEIEGEHEYEHLFAVKNIAEDIFPNPILSSTVGQHVLLLMEDELSEAQFFEKIDSIRATFTKYYHFDLTAALSEPGELAQARRLYTQTLVCLNHRFYLGEGSLIMERDISPSGEGDRSEWEYDQERLMTAIKAGHWAEAEKELQQMFEMLSELRYDISTTKSYLIQMYMEMIRLCGPSEMKAYMDKLPGLIETSTLQSFQQYVMGIAQEIALHNYERNRCRQSQMVLHMKNIVQSRFKDESLTLQSIAGEIYMNPDYISKMFKKETGEKFTNYMMSFRIQKALEIIGQSEEFTIAALAEETGFGGNSSYFSKMFKKYTGFSPSEYKKTP</sequence>
<dbReference type="SUPFAM" id="SSF46689">
    <property type="entry name" value="Homeodomain-like"/>
    <property type="match status" value="1"/>
</dbReference>
<dbReference type="InterPro" id="IPR018060">
    <property type="entry name" value="HTH_AraC"/>
</dbReference>
<evidence type="ECO:0000256" key="4">
    <source>
        <dbReference type="ARBA" id="ARBA00023012"/>
    </source>
</evidence>
<dbReference type="Gene3D" id="3.40.50.2300">
    <property type="match status" value="1"/>
</dbReference>
<dbReference type="GO" id="GO:0005737">
    <property type="term" value="C:cytoplasm"/>
    <property type="evidence" value="ECO:0007669"/>
    <property type="project" value="UniProtKB-SubCell"/>
</dbReference>
<feature type="domain" description="HTH araC/xylS-type" evidence="9">
    <location>
        <begin position="413"/>
        <end position="514"/>
    </location>
</feature>
<dbReference type="RefSeq" id="WP_099517367.1">
    <property type="nucleotide sequence ID" value="NZ_CP016808.1"/>
</dbReference>
<evidence type="ECO:0000256" key="5">
    <source>
        <dbReference type="ARBA" id="ARBA00023015"/>
    </source>
</evidence>
<dbReference type="PROSITE" id="PS01124">
    <property type="entry name" value="HTH_ARAC_FAMILY_2"/>
    <property type="match status" value="1"/>
</dbReference>
<dbReference type="GO" id="GO:0003700">
    <property type="term" value="F:DNA-binding transcription factor activity"/>
    <property type="evidence" value="ECO:0007669"/>
    <property type="project" value="InterPro"/>
</dbReference>
<dbReference type="InterPro" id="IPR011006">
    <property type="entry name" value="CheY-like_superfamily"/>
</dbReference>
<dbReference type="InterPro" id="IPR051552">
    <property type="entry name" value="HptR"/>
</dbReference>
<dbReference type="Gene3D" id="1.10.10.60">
    <property type="entry name" value="Homeodomain-like"/>
    <property type="match status" value="2"/>
</dbReference>
<proteinExistence type="predicted"/>
<dbReference type="AlphaFoldDB" id="A0A1B2DE51"/>
<evidence type="ECO:0000256" key="2">
    <source>
        <dbReference type="ARBA" id="ARBA00022490"/>
    </source>
</evidence>
<reference evidence="11" key="1">
    <citation type="submission" date="2016-08" db="EMBL/GenBank/DDBJ databases">
        <title>Complete Genome Seqeunce of Paenibacillus sp. BIHB 4019 from tea rhizoplane.</title>
        <authorList>
            <person name="Thakur R."/>
            <person name="Swarnkar M.K."/>
            <person name="Gulati A."/>
        </authorList>
    </citation>
    <scope>NUCLEOTIDE SEQUENCE [LARGE SCALE GENOMIC DNA]</scope>
    <source>
        <strain evidence="11">BIHB4019</strain>
    </source>
</reference>
<keyword evidence="6 11" id="KW-0238">DNA-binding</keyword>
<evidence type="ECO:0000256" key="3">
    <source>
        <dbReference type="ARBA" id="ARBA00022553"/>
    </source>
</evidence>
<keyword evidence="3 8" id="KW-0597">Phosphoprotein</keyword>
<comment type="subcellular location">
    <subcellularLocation>
        <location evidence="1">Cytoplasm</location>
    </subcellularLocation>
</comment>
<keyword evidence="4" id="KW-0902">Two-component regulatory system</keyword>
<dbReference type="PROSITE" id="PS50110">
    <property type="entry name" value="RESPONSE_REGULATORY"/>
    <property type="match status" value="1"/>
</dbReference>
<dbReference type="GO" id="GO:0000160">
    <property type="term" value="P:phosphorelay signal transduction system"/>
    <property type="evidence" value="ECO:0007669"/>
    <property type="project" value="UniProtKB-KW"/>
</dbReference>
<name>A0A1B2DE51_9BACL</name>
<dbReference type="PANTHER" id="PTHR42713:SF3">
    <property type="entry name" value="TRANSCRIPTIONAL REGULATORY PROTEIN HPTR"/>
    <property type="match status" value="1"/>
</dbReference>
<dbReference type="InterPro" id="IPR001789">
    <property type="entry name" value="Sig_transdc_resp-reg_receiver"/>
</dbReference>
<gene>
    <name evidence="11" type="ORF">BBD42_05595</name>
</gene>
<dbReference type="SUPFAM" id="SSF52172">
    <property type="entry name" value="CheY-like"/>
    <property type="match status" value="1"/>
</dbReference>
<evidence type="ECO:0000313" key="11">
    <source>
        <dbReference type="EMBL" id="ANY65991.1"/>
    </source>
</evidence>
<dbReference type="InterPro" id="IPR009057">
    <property type="entry name" value="Homeodomain-like_sf"/>
</dbReference>
<dbReference type="EMBL" id="CP016808">
    <property type="protein sequence ID" value="ANY65991.1"/>
    <property type="molecule type" value="Genomic_DNA"/>
</dbReference>
<evidence type="ECO:0000256" key="8">
    <source>
        <dbReference type="PROSITE-ProRule" id="PRU00169"/>
    </source>
</evidence>
<evidence type="ECO:0000256" key="1">
    <source>
        <dbReference type="ARBA" id="ARBA00004496"/>
    </source>
</evidence>